<name>M2YGS2_9MICC</name>
<evidence type="ECO:0000256" key="4">
    <source>
        <dbReference type="ARBA" id="ARBA00022832"/>
    </source>
</evidence>
<evidence type="ECO:0000256" key="2">
    <source>
        <dbReference type="ARBA" id="ARBA00022679"/>
    </source>
</evidence>
<keyword evidence="7 8" id="KW-0275">Fatty acid biosynthesis</keyword>
<feature type="binding site" evidence="8">
    <location>
        <position position="8"/>
    </location>
    <ligand>
        <name>Mg(2+)</name>
        <dbReference type="ChEBI" id="CHEBI:18420"/>
    </ligand>
</feature>
<dbReference type="HAMAP" id="MF_00101">
    <property type="entry name" value="AcpS"/>
    <property type="match status" value="1"/>
</dbReference>
<evidence type="ECO:0000256" key="3">
    <source>
        <dbReference type="ARBA" id="ARBA00022723"/>
    </source>
</evidence>
<dbReference type="RefSeq" id="WP_006213471.1">
    <property type="nucleotide sequence ID" value="NZ_ANHZ02000002.1"/>
</dbReference>
<gene>
    <name evidence="8" type="primary">acpS</name>
    <name evidence="10" type="ORF">C884_01088</name>
</gene>
<keyword evidence="8" id="KW-0963">Cytoplasm</keyword>
<evidence type="ECO:0000256" key="5">
    <source>
        <dbReference type="ARBA" id="ARBA00022842"/>
    </source>
</evidence>
<dbReference type="Proteomes" id="UP000009877">
    <property type="component" value="Unassembled WGS sequence"/>
</dbReference>
<keyword evidence="5 8" id="KW-0460">Magnesium</keyword>
<dbReference type="NCBIfam" id="NF000832">
    <property type="entry name" value="PRK00070.3-2"/>
    <property type="match status" value="1"/>
</dbReference>
<proteinExistence type="inferred from homology"/>
<dbReference type="EMBL" id="ANHZ02000002">
    <property type="protein sequence ID" value="EME37714.1"/>
    <property type="molecule type" value="Genomic_DNA"/>
</dbReference>
<organism evidence="10 11">
    <name type="scientific">Kocuria palustris PEL</name>
    <dbReference type="NCBI Taxonomy" id="1236550"/>
    <lineage>
        <taxon>Bacteria</taxon>
        <taxon>Bacillati</taxon>
        <taxon>Actinomycetota</taxon>
        <taxon>Actinomycetes</taxon>
        <taxon>Micrococcales</taxon>
        <taxon>Micrococcaceae</taxon>
        <taxon>Kocuria</taxon>
    </lineage>
</organism>
<keyword evidence="6 8" id="KW-0443">Lipid metabolism</keyword>
<reference evidence="10 11" key="1">
    <citation type="journal article" date="2014" name="Genome Announc.">
        <title>Draft Genome Sequence of Kocuria palustris PEL.</title>
        <authorList>
            <person name="Sharma G."/>
            <person name="Khatri I."/>
            <person name="Subramanian S."/>
        </authorList>
    </citation>
    <scope>NUCLEOTIDE SEQUENCE [LARGE SCALE GENOMIC DNA]</scope>
    <source>
        <strain evidence="10 11">PEL</strain>
    </source>
</reference>
<keyword evidence="11" id="KW-1185">Reference proteome</keyword>
<feature type="domain" description="4'-phosphopantetheinyl transferase" evidence="9">
    <location>
        <begin position="6"/>
        <end position="93"/>
    </location>
</feature>
<comment type="cofactor">
    <cofactor evidence="8">
        <name>Mg(2+)</name>
        <dbReference type="ChEBI" id="CHEBI:18420"/>
    </cofactor>
</comment>
<comment type="function">
    <text evidence="8">Transfers the 4'-phosphopantetheine moiety from coenzyme A to a Ser of acyl-carrier-protein.</text>
</comment>
<dbReference type="EC" id="2.7.8.7" evidence="8"/>
<keyword evidence="3 8" id="KW-0479">Metal-binding</keyword>
<dbReference type="STRING" id="71999.KPaMU14_09735"/>
<evidence type="ECO:0000256" key="1">
    <source>
        <dbReference type="ARBA" id="ARBA00022516"/>
    </source>
</evidence>
<evidence type="ECO:0000313" key="11">
    <source>
        <dbReference type="Proteomes" id="UP000009877"/>
    </source>
</evidence>
<dbReference type="InterPro" id="IPR002582">
    <property type="entry name" value="ACPS"/>
</dbReference>
<comment type="similarity">
    <text evidence="8">Belongs to the P-Pant transferase superfamily. AcpS family.</text>
</comment>
<feature type="binding site" evidence="8">
    <location>
        <position position="50"/>
    </location>
    <ligand>
        <name>Mg(2+)</name>
        <dbReference type="ChEBI" id="CHEBI:18420"/>
    </ligand>
</feature>
<dbReference type="SUPFAM" id="SSF56214">
    <property type="entry name" value="4'-phosphopantetheinyl transferase"/>
    <property type="match status" value="1"/>
</dbReference>
<dbReference type="InterPro" id="IPR004568">
    <property type="entry name" value="Ppantetheine-prot_Trfase_dom"/>
</dbReference>
<accession>M2YGS2</accession>
<protein>
    <recommendedName>
        <fullName evidence="8">Holo-[acyl-carrier-protein] synthase</fullName>
        <shortName evidence="8">Holo-ACP synthase</shortName>
        <ecNumber evidence="8">2.7.8.7</ecNumber>
    </recommendedName>
    <alternativeName>
        <fullName evidence="8">4'-phosphopantetheinyl transferase AcpS</fullName>
    </alternativeName>
</protein>
<comment type="caution">
    <text evidence="10">The sequence shown here is derived from an EMBL/GenBank/DDBJ whole genome shotgun (WGS) entry which is preliminary data.</text>
</comment>
<dbReference type="AlphaFoldDB" id="M2YGS2"/>
<dbReference type="NCBIfam" id="TIGR00556">
    <property type="entry name" value="pantethn_trn"/>
    <property type="match status" value="1"/>
</dbReference>
<dbReference type="GO" id="GO:0000287">
    <property type="term" value="F:magnesium ion binding"/>
    <property type="evidence" value="ECO:0007669"/>
    <property type="project" value="UniProtKB-UniRule"/>
</dbReference>
<evidence type="ECO:0000256" key="6">
    <source>
        <dbReference type="ARBA" id="ARBA00023098"/>
    </source>
</evidence>
<keyword evidence="1 8" id="KW-0444">Lipid biosynthesis</keyword>
<comment type="catalytic activity">
    <reaction evidence="8">
        <text>apo-[ACP] + CoA = holo-[ACP] + adenosine 3',5'-bisphosphate + H(+)</text>
        <dbReference type="Rhea" id="RHEA:12068"/>
        <dbReference type="Rhea" id="RHEA-COMP:9685"/>
        <dbReference type="Rhea" id="RHEA-COMP:9690"/>
        <dbReference type="ChEBI" id="CHEBI:15378"/>
        <dbReference type="ChEBI" id="CHEBI:29999"/>
        <dbReference type="ChEBI" id="CHEBI:57287"/>
        <dbReference type="ChEBI" id="CHEBI:58343"/>
        <dbReference type="ChEBI" id="CHEBI:64479"/>
        <dbReference type="EC" id="2.7.8.7"/>
    </reaction>
</comment>
<evidence type="ECO:0000313" key="10">
    <source>
        <dbReference type="EMBL" id="EME37714.1"/>
    </source>
</evidence>
<dbReference type="InterPro" id="IPR008278">
    <property type="entry name" value="4-PPantetheinyl_Trfase_dom"/>
</dbReference>
<dbReference type="InterPro" id="IPR037143">
    <property type="entry name" value="4-PPantetheinyl_Trfase_dom_sf"/>
</dbReference>
<keyword evidence="2 8" id="KW-0808">Transferase</keyword>
<dbReference type="GO" id="GO:0008897">
    <property type="term" value="F:holo-[acyl-carrier-protein] synthase activity"/>
    <property type="evidence" value="ECO:0007669"/>
    <property type="project" value="UniProtKB-UniRule"/>
</dbReference>
<evidence type="ECO:0000259" key="9">
    <source>
        <dbReference type="Pfam" id="PF01648"/>
    </source>
</evidence>
<evidence type="ECO:0000256" key="8">
    <source>
        <dbReference type="HAMAP-Rule" id="MF_00101"/>
    </source>
</evidence>
<comment type="subcellular location">
    <subcellularLocation>
        <location evidence="8">Cytoplasm</location>
    </subcellularLocation>
</comment>
<sequence length="137" mass="15017">MIIGSGIDVVDIQRFERQLERTPRLRERLFVPSERVLPPQSLAARFAAKEAAAKALKAPPGMIWQHCWIEKTEWGAPILRTEGTVAREAARQGIDRWHLSMSHDGGLAMAYVIAESTGSADPESLGSADPDDAEAVL</sequence>
<evidence type="ECO:0000256" key="7">
    <source>
        <dbReference type="ARBA" id="ARBA00023160"/>
    </source>
</evidence>
<dbReference type="GO" id="GO:0006633">
    <property type="term" value="P:fatty acid biosynthetic process"/>
    <property type="evidence" value="ECO:0007669"/>
    <property type="project" value="UniProtKB-UniRule"/>
</dbReference>
<keyword evidence="4 8" id="KW-0276">Fatty acid metabolism</keyword>
<dbReference type="Pfam" id="PF01648">
    <property type="entry name" value="ACPS"/>
    <property type="match status" value="1"/>
</dbReference>
<dbReference type="Gene3D" id="3.90.470.20">
    <property type="entry name" value="4'-phosphopantetheinyl transferase domain"/>
    <property type="match status" value="1"/>
</dbReference>
<dbReference type="GO" id="GO:0005737">
    <property type="term" value="C:cytoplasm"/>
    <property type="evidence" value="ECO:0007669"/>
    <property type="project" value="UniProtKB-SubCell"/>
</dbReference>